<name>A0ABD0UDU0_DENTH</name>
<dbReference type="AlphaFoldDB" id="A0ABD0UDU0"/>
<gene>
    <name evidence="1" type="ORF">M5K25_018980</name>
</gene>
<protein>
    <submittedName>
        <fullName evidence="1">Uncharacterized protein</fullName>
    </submittedName>
</protein>
<dbReference type="EMBL" id="JANQDX010000015">
    <property type="protein sequence ID" value="KAL0910883.1"/>
    <property type="molecule type" value="Genomic_DNA"/>
</dbReference>
<sequence length="119" mass="13108">MPVTSQSARSCGDQEISSEAMEKFCSSQSSLETSDGDADIWLASTAWRSPIQNDAGMWSVAVPNHIGIRAQLRASMAEGSKRSSLDDDRSLEALWTTQSSIAHQMEVLTVEFFRFSVEM</sequence>
<dbReference type="Proteomes" id="UP001552299">
    <property type="component" value="Unassembled WGS sequence"/>
</dbReference>
<reference evidence="1 2" key="1">
    <citation type="journal article" date="2024" name="Plant Biotechnol. J.">
        <title>Dendrobium thyrsiflorum genome and its molecular insights into genes involved in important horticultural traits.</title>
        <authorList>
            <person name="Chen B."/>
            <person name="Wang J.Y."/>
            <person name="Zheng P.J."/>
            <person name="Li K.L."/>
            <person name="Liang Y.M."/>
            <person name="Chen X.F."/>
            <person name="Zhang C."/>
            <person name="Zhao X."/>
            <person name="He X."/>
            <person name="Zhang G.Q."/>
            <person name="Liu Z.J."/>
            <person name="Xu Q."/>
        </authorList>
    </citation>
    <scope>NUCLEOTIDE SEQUENCE [LARGE SCALE GENOMIC DNA]</scope>
    <source>
        <strain evidence="1">GZMU011</strain>
    </source>
</reference>
<evidence type="ECO:0000313" key="2">
    <source>
        <dbReference type="Proteomes" id="UP001552299"/>
    </source>
</evidence>
<evidence type="ECO:0000313" key="1">
    <source>
        <dbReference type="EMBL" id="KAL0910883.1"/>
    </source>
</evidence>
<comment type="caution">
    <text evidence="1">The sequence shown here is derived from an EMBL/GenBank/DDBJ whole genome shotgun (WGS) entry which is preliminary data.</text>
</comment>
<accession>A0ABD0UDU0</accession>
<organism evidence="1 2">
    <name type="scientific">Dendrobium thyrsiflorum</name>
    <name type="common">Pinecone-like raceme dendrobium</name>
    <name type="synonym">Orchid</name>
    <dbReference type="NCBI Taxonomy" id="117978"/>
    <lineage>
        <taxon>Eukaryota</taxon>
        <taxon>Viridiplantae</taxon>
        <taxon>Streptophyta</taxon>
        <taxon>Embryophyta</taxon>
        <taxon>Tracheophyta</taxon>
        <taxon>Spermatophyta</taxon>
        <taxon>Magnoliopsida</taxon>
        <taxon>Liliopsida</taxon>
        <taxon>Asparagales</taxon>
        <taxon>Orchidaceae</taxon>
        <taxon>Epidendroideae</taxon>
        <taxon>Malaxideae</taxon>
        <taxon>Dendrobiinae</taxon>
        <taxon>Dendrobium</taxon>
    </lineage>
</organism>
<proteinExistence type="predicted"/>
<keyword evidence="2" id="KW-1185">Reference proteome</keyword>